<sequence length="336" mass="38302">MDNINVVKQKRQHSLLETRHSNVADALDSLGSGIIAKRTKSAPPGSLMPKGWKPRYDADGLNSGSCKKGKETVEKVKTGSTVERVGYFDDIAIYISFHRIDYDRLQQMGWKATLRIGPEWTHEMAKAPRRENVFAGLGFNEHLPETHLVMLDSEEVLSNERCQTLHRATDKVHMTGPDTRRRTDVLSSIALLAISVWCENMSWENMRRSFHSLGYIWGQEEREIVALHGFLNWIVAIRHLLGIENVCFKRDVVSYSTSVFSNSVRPVFPGSPPLSCYPHIIRKFKTGERSGNGSYAAKVKNTDHLWLKAEAEKAIEWCSLCKTEQQMLKMWELTKK</sequence>
<evidence type="ECO:0000313" key="2">
    <source>
        <dbReference type="Proteomes" id="UP000693970"/>
    </source>
</evidence>
<comment type="caution">
    <text evidence="1">The sequence shown here is derived from an EMBL/GenBank/DDBJ whole genome shotgun (WGS) entry which is preliminary data.</text>
</comment>
<organism evidence="1 2">
    <name type="scientific">Nitzschia inconspicua</name>
    <dbReference type="NCBI Taxonomy" id="303405"/>
    <lineage>
        <taxon>Eukaryota</taxon>
        <taxon>Sar</taxon>
        <taxon>Stramenopiles</taxon>
        <taxon>Ochrophyta</taxon>
        <taxon>Bacillariophyta</taxon>
        <taxon>Bacillariophyceae</taxon>
        <taxon>Bacillariophycidae</taxon>
        <taxon>Bacillariales</taxon>
        <taxon>Bacillariaceae</taxon>
        <taxon>Nitzschia</taxon>
    </lineage>
</organism>
<dbReference type="AlphaFoldDB" id="A0A9K3PD39"/>
<reference evidence="1" key="2">
    <citation type="submission" date="2021-04" db="EMBL/GenBank/DDBJ databases">
        <authorList>
            <person name="Podell S."/>
        </authorList>
    </citation>
    <scope>NUCLEOTIDE SEQUENCE</scope>
    <source>
        <strain evidence="1">Hildebrandi</strain>
    </source>
</reference>
<proteinExistence type="predicted"/>
<reference evidence="1" key="1">
    <citation type="journal article" date="2021" name="Sci. Rep.">
        <title>Diploid genomic architecture of Nitzschia inconspicua, an elite biomass production diatom.</title>
        <authorList>
            <person name="Oliver A."/>
            <person name="Podell S."/>
            <person name="Pinowska A."/>
            <person name="Traller J.C."/>
            <person name="Smith S.R."/>
            <person name="McClure R."/>
            <person name="Beliaev A."/>
            <person name="Bohutskyi P."/>
            <person name="Hill E.A."/>
            <person name="Rabines A."/>
            <person name="Zheng H."/>
            <person name="Allen L.Z."/>
            <person name="Kuo A."/>
            <person name="Grigoriev I.V."/>
            <person name="Allen A.E."/>
            <person name="Hazlebeck D."/>
            <person name="Allen E.E."/>
        </authorList>
    </citation>
    <scope>NUCLEOTIDE SEQUENCE</scope>
    <source>
        <strain evidence="1">Hildebrandi</strain>
    </source>
</reference>
<name>A0A9K3PD39_9STRA</name>
<accession>A0A9K3PD39</accession>
<gene>
    <name evidence="1" type="ORF">IV203_007598</name>
</gene>
<dbReference type="EMBL" id="JAGRRH010000025">
    <property type="protein sequence ID" value="KAG7342505.1"/>
    <property type="molecule type" value="Genomic_DNA"/>
</dbReference>
<evidence type="ECO:0000313" key="1">
    <source>
        <dbReference type="EMBL" id="KAG7342505.1"/>
    </source>
</evidence>
<protein>
    <submittedName>
        <fullName evidence="1">Uncharacterized protein</fullName>
    </submittedName>
</protein>
<keyword evidence="2" id="KW-1185">Reference proteome</keyword>
<dbReference type="Proteomes" id="UP000693970">
    <property type="component" value="Unassembled WGS sequence"/>
</dbReference>